<evidence type="ECO:0000313" key="5">
    <source>
        <dbReference type="EMBL" id="CAK9218825.1"/>
    </source>
</evidence>
<evidence type="ECO:0008006" key="7">
    <source>
        <dbReference type="Google" id="ProtNLM"/>
    </source>
</evidence>
<feature type="region of interest" description="Disordered" evidence="2">
    <location>
        <begin position="1"/>
        <end position="52"/>
    </location>
</feature>
<accession>A0ABP0UCW5</accession>
<dbReference type="InterPro" id="IPR013083">
    <property type="entry name" value="Znf_RING/FYVE/PHD"/>
</dbReference>
<dbReference type="Pfam" id="PF13639">
    <property type="entry name" value="zf-RING_2"/>
    <property type="match status" value="1"/>
</dbReference>
<dbReference type="PANTHER" id="PTHR21540:SF0">
    <property type="entry name" value="PHD FAMILY PROTEIN"/>
    <property type="match status" value="1"/>
</dbReference>
<dbReference type="PROSITE" id="PS50966">
    <property type="entry name" value="ZF_SWIM"/>
    <property type="match status" value="1"/>
</dbReference>
<dbReference type="InterPro" id="IPR007527">
    <property type="entry name" value="Znf_SWIM"/>
</dbReference>
<reference evidence="5" key="1">
    <citation type="submission" date="2024-02" db="EMBL/GenBank/DDBJ databases">
        <authorList>
            <consortium name="ELIXIR-Norway"/>
            <consortium name="Elixir Norway"/>
        </authorList>
    </citation>
    <scope>NUCLEOTIDE SEQUENCE</scope>
</reference>
<keyword evidence="6" id="KW-1185">Reference proteome</keyword>
<dbReference type="EMBL" id="OZ019895">
    <property type="protein sequence ID" value="CAK9218825.1"/>
    <property type="molecule type" value="Genomic_DNA"/>
</dbReference>
<keyword evidence="1" id="KW-0863">Zinc-finger</keyword>
<evidence type="ECO:0000256" key="1">
    <source>
        <dbReference type="PROSITE-ProRule" id="PRU00175"/>
    </source>
</evidence>
<dbReference type="SUPFAM" id="SSF57850">
    <property type="entry name" value="RING/U-box"/>
    <property type="match status" value="1"/>
</dbReference>
<evidence type="ECO:0000259" key="3">
    <source>
        <dbReference type="PROSITE" id="PS50089"/>
    </source>
</evidence>
<dbReference type="Proteomes" id="UP001497512">
    <property type="component" value="Chromosome 3"/>
</dbReference>
<feature type="domain" description="RING-type" evidence="3">
    <location>
        <begin position="211"/>
        <end position="265"/>
    </location>
</feature>
<dbReference type="InterPro" id="IPR001841">
    <property type="entry name" value="Znf_RING"/>
</dbReference>
<dbReference type="PANTHER" id="PTHR21540">
    <property type="entry name" value="RING FINGER AND SWIM DOMAIN-CONTAINING PROTEIN 2"/>
    <property type="match status" value="1"/>
</dbReference>
<proteinExistence type="predicted"/>
<evidence type="ECO:0000259" key="4">
    <source>
        <dbReference type="PROSITE" id="PS50966"/>
    </source>
</evidence>
<dbReference type="Pfam" id="PF04434">
    <property type="entry name" value="SWIM"/>
    <property type="match status" value="1"/>
</dbReference>
<sequence length="325" mass="36289">MACSQKAMVQTLRRSKRKALPDSISPDDAGPSTPARPKTKKTRKAEKETDEKRMAKYISKPSIAVKERIQRAFQHRLYVIEKKMISGADSESPSACDFFVLGATGNVYTVKLNQVPSCSCPDAAKGNTCKHLLFVMLRVLKLPQSDPRVWQKALLSTELEDLLNISTVNEGIIASQRVRQRFHEISGGGSEIGSDFDTAAKVVQRDIDGDCPICYEKMVADGGKGKKEPIVFCKACGNNVHRDCFERWSRSKRSSRGKVTCIYCRAEWVDDKKEGHNSNKVEPGGYVNLASYSENHGTEECSLEALYPDSYEWLGLAARRRQSRS</sequence>
<evidence type="ECO:0000256" key="2">
    <source>
        <dbReference type="SAM" id="MobiDB-lite"/>
    </source>
</evidence>
<protein>
    <recommendedName>
        <fullName evidence="7">Mitogen-activated protein kinase kinase kinase 1</fullName>
    </recommendedName>
</protein>
<feature type="domain" description="SWIM-type" evidence="4">
    <location>
        <begin position="108"/>
        <end position="140"/>
    </location>
</feature>
<keyword evidence="1" id="KW-0479">Metal-binding</keyword>
<name>A0ABP0UCW5_9BRYO</name>
<dbReference type="Gene3D" id="3.30.40.10">
    <property type="entry name" value="Zinc/RING finger domain, C3HC4 (zinc finger)"/>
    <property type="match status" value="1"/>
</dbReference>
<dbReference type="PROSITE" id="PS50089">
    <property type="entry name" value="ZF_RING_2"/>
    <property type="match status" value="1"/>
</dbReference>
<dbReference type="InterPro" id="IPR039903">
    <property type="entry name" value="Zswim2"/>
</dbReference>
<gene>
    <name evidence="5" type="ORF">CSSPTR1EN2_LOCUS14178</name>
</gene>
<keyword evidence="1" id="KW-0862">Zinc</keyword>
<organism evidence="5 6">
    <name type="scientific">Sphagnum troendelagicum</name>
    <dbReference type="NCBI Taxonomy" id="128251"/>
    <lineage>
        <taxon>Eukaryota</taxon>
        <taxon>Viridiplantae</taxon>
        <taxon>Streptophyta</taxon>
        <taxon>Embryophyta</taxon>
        <taxon>Bryophyta</taxon>
        <taxon>Sphagnophytina</taxon>
        <taxon>Sphagnopsida</taxon>
        <taxon>Sphagnales</taxon>
        <taxon>Sphagnaceae</taxon>
        <taxon>Sphagnum</taxon>
    </lineage>
</organism>
<evidence type="ECO:0000313" key="6">
    <source>
        <dbReference type="Proteomes" id="UP001497512"/>
    </source>
</evidence>